<keyword evidence="5 14" id="KW-0812">Transmembrane</keyword>
<dbReference type="Pfam" id="PF02163">
    <property type="entry name" value="Peptidase_M50"/>
    <property type="match status" value="2"/>
</dbReference>
<keyword evidence="12 17" id="KW-0129">CBS domain</keyword>
<keyword evidence="13 14" id="KW-0472">Membrane</keyword>
<feature type="active site" evidence="15">
    <location>
        <position position="66"/>
    </location>
</feature>
<protein>
    <recommendedName>
        <fullName evidence="14">Zinc metalloprotease</fullName>
    </recommendedName>
</protein>
<dbReference type="InterPro" id="IPR016483">
    <property type="entry name" value="UCP006404_Pept_M50_CBS"/>
</dbReference>
<keyword evidence="8 14" id="KW-0378">Hydrolase</keyword>
<evidence type="ECO:0000313" key="20">
    <source>
        <dbReference type="Proteomes" id="UP000655751"/>
    </source>
</evidence>
<dbReference type="Gene3D" id="3.10.580.10">
    <property type="entry name" value="CBS-domain"/>
    <property type="match status" value="1"/>
</dbReference>
<evidence type="ECO:0000256" key="16">
    <source>
        <dbReference type="PIRSR" id="PIRSR006404-2"/>
    </source>
</evidence>
<feature type="binding site" evidence="16">
    <location>
        <position position="69"/>
    </location>
    <ligand>
        <name>Zn(2+)</name>
        <dbReference type="ChEBI" id="CHEBI:29105"/>
        <note>catalytic</note>
    </ligand>
</feature>
<evidence type="ECO:0000256" key="11">
    <source>
        <dbReference type="ARBA" id="ARBA00023049"/>
    </source>
</evidence>
<feature type="domain" description="CBS" evidence="18">
    <location>
        <begin position="249"/>
        <end position="308"/>
    </location>
</feature>
<dbReference type="RefSeq" id="WP_196154006.1">
    <property type="nucleotide sequence ID" value="NZ_JADMLG010000028.1"/>
</dbReference>
<evidence type="ECO:0000256" key="14">
    <source>
        <dbReference type="PIRNR" id="PIRNR006404"/>
    </source>
</evidence>
<dbReference type="InterPro" id="IPR008915">
    <property type="entry name" value="Peptidase_M50"/>
</dbReference>
<evidence type="ECO:0000256" key="8">
    <source>
        <dbReference type="ARBA" id="ARBA00022801"/>
    </source>
</evidence>
<keyword evidence="11 14" id="KW-0482">Metalloprotease</keyword>
<feature type="binding site" evidence="16">
    <location>
        <position position="163"/>
    </location>
    <ligand>
        <name>Zn(2+)</name>
        <dbReference type="ChEBI" id="CHEBI:29105"/>
        <note>catalytic</note>
    </ligand>
</feature>
<dbReference type="PANTHER" id="PTHR39188">
    <property type="entry name" value="MEMBRANE-ASSOCIATED ZINC METALLOPROTEASE M50B"/>
    <property type="match status" value="1"/>
</dbReference>
<dbReference type="InterPro" id="IPR000644">
    <property type="entry name" value="CBS_dom"/>
</dbReference>
<dbReference type="GO" id="GO:0005886">
    <property type="term" value="C:plasma membrane"/>
    <property type="evidence" value="ECO:0007669"/>
    <property type="project" value="UniProtKB-SubCell"/>
</dbReference>
<dbReference type="CDD" id="cd06164">
    <property type="entry name" value="S2P-M50_SpoIVFB_CBS"/>
    <property type="match status" value="1"/>
</dbReference>
<evidence type="ECO:0000256" key="2">
    <source>
        <dbReference type="ARBA" id="ARBA00007931"/>
    </source>
</evidence>
<dbReference type="Pfam" id="PF00571">
    <property type="entry name" value="CBS"/>
    <property type="match status" value="1"/>
</dbReference>
<comment type="similarity">
    <text evidence="2 14">Belongs to the peptidase M50B family.</text>
</comment>
<keyword evidence="3 14" id="KW-1003">Cell membrane</keyword>
<feature type="transmembrane region" description="Helical" evidence="14">
    <location>
        <begin position="140"/>
        <end position="160"/>
    </location>
</feature>
<dbReference type="GO" id="GO:0008237">
    <property type="term" value="F:metallopeptidase activity"/>
    <property type="evidence" value="ECO:0007669"/>
    <property type="project" value="UniProtKB-UniRule"/>
</dbReference>
<dbReference type="InterPro" id="IPR046342">
    <property type="entry name" value="CBS_dom_sf"/>
</dbReference>
<dbReference type="GO" id="GO:0006508">
    <property type="term" value="P:proteolysis"/>
    <property type="evidence" value="ECO:0007669"/>
    <property type="project" value="UniProtKB-KW"/>
</dbReference>
<name>A0A931IJF4_9NOCA</name>
<organism evidence="19 20">
    <name type="scientific">Nocardia bovistercoris</name>
    <dbReference type="NCBI Taxonomy" id="2785916"/>
    <lineage>
        <taxon>Bacteria</taxon>
        <taxon>Bacillati</taxon>
        <taxon>Actinomycetota</taxon>
        <taxon>Actinomycetes</taxon>
        <taxon>Mycobacteriales</taxon>
        <taxon>Nocardiaceae</taxon>
        <taxon>Nocardia</taxon>
    </lineage>
</organism>
<evidence type="ECO:0000256" key="10">
    <source>
        <dbReference type="ARBA" id="ARBA00022989"/>
    </source>
</evidence>
<evidence type="ECO:0000256" key="1">
    <source>
        <dbReference type="ARBA" id="ARBA00004651"/>
    </source>
</evidence>
<comment type="caution">
    <text evidence="19">The sequence shown here is derived from an EMBL/GenBank/DDBJ whole genome shotgun (WGS) entry which is preliminary data.</text>
</comment>
<feature type="transmembrane region" description="Helical" evidence="14">
    <location>
        <begin position="189"/>
        <end position="208"/>
    </location>
</feature>
<proteinExistence type="inferred from homology"/>
<dbReference type="PANTHER" id="PTHR39188:SF3">
    <property type="entry name" value="STAGE IV SPORULATION PROTEIN FB"/>
    <property type="match status" value="1"/>
</dbReference>
<feature type="transmembrane region" description="Helical" evidence="14">
    <location>
        <begin position="113"/>
        <end position="134"/>
    </location>
</feature>
<evidence type="ECO:0000256" key="9">
    <source>
        <dbReference type="ARBA" id="ARBA00022833"/>
    </source>
</evidence>
<keyword evidence="6 14" id="KW-0479">Metal-binding</keyword>
<evidence type="ECO:0000256" key="4">
    <source>
        <dbReference type="ARBA" id="ARBA00022670"/>
    </source>
</evidence>
<dbReference type="PROSITE" id="PS51371">
    <property type="entry name" value="CBS"/>
    <property type="match status" value="1"/>
</dbReference>
<dbReference type="GO" id="GO:0046872">
    <property type="term" value="F:metal ion binding"/>
    <property type="evidence" value="ECO:0007669"/>
    <property type="project" value="UniProtKB-UniRule"/>
</dbReference>
<dbReference type="AlphaFoldDB" id="A0A931IJF4"/>
<keyword evidence="10 14" id="KW-1133">Transmembrane helix</keyword>
<evidence type="ECO:0000256" key="5">
    <source>
        <dbReference type="ARBA" id="ARBA00022692"/>
    </source>
</evidence>
<evidence type="ECO:0000256" key="13">
    <source>
        <dbReference type="ARBA" id="ARBA00023136"/>
    </source>
</evidence>
<evidence type="ECO:0000259" key="18">
    <source>
        <dbReference type="PROSITE" id="PS51371"/>
    </source>
</evidence>
<gene>
    <name evidence="19" type="ORF">IT779_36160</name>
</gene>
<keyword evidence="20" id="KW-1185">Reference proteome</keyword>
<evidence type="ECO:0000256" key="17">
    <source>
        <dbReference type="PROSITE-ProRule" id="PRU00703"/>
    </source>
</evidence>
<dbReference type="SUPFAM" id="SSF54631">
    <property type="entry name" value="CBS-domain pair"/>
    <property type="match status" value="1"/>
</dbReference>
<sequence length="389" mass="40207">MVKATIPLGRIAGVRIGVHWSALITVGLFTWMLGGALADEYGGSVGTWTVAVAGASALFGSLLAHELAHSVIARRNGVQVEGIVLWLLGGVSELRDEAPNPGADLRIAAAGPLVSVGLAAVCLGGAVVAAVAGGDLLGSTLLWLTAMNIVLALFNSIPAAPLDGGRVLRALVWRATGDRLRAETVAARGGRWCGGGLLALGAAELLVIGNAGGLWLILLGWFLFTAANAELTLAGLRHRLGELRVRDVMTVDPVTVSATWSVVEFLSSPAADSAHQVFPVVDADGRPVAVLSWSDVLRMPEVSGGPASVRAIARPLPSGSLVGEDVLLRDVVSRAVLRPNLDLLAAIGPDGRLTGMMTSTDLTTTCQRTALGLRPRPSGRSVEHRSGTR</sequence>
<comment type="subcellular location">
    <subcellularLocation>
        <location evidence="1 14">Cell membrane</location>
        <topology evidence="1 14">Multi-pass membrane protein</topology>
    </subcellularLocation>
</comment>
<evidence type="ECO:0000256" key="6">
    <source>
        <dbReference type="ARBA" id="ARBA00022723"/>
    </source>
</evidence>
<feature type="transmembrane region" description="Helical" evidence="14">
    <location>
        <begin position="12"/>
        <end position="33"/>
    </location>
</feature>
<dbReference type="EMBL" id="JADMLG010000028">
    <property type="protein sequence ID" value="MBH0781723.1"/>
    <property type="molecule type" value="Genomic_DNA"/>
</dbReference>
<feature type="binding site" evidence="16">
    <location>
        <position position="65"/>
    </location>
    <ligand>
        <name>Zn(2+)</name>
        <dbReference type="ChEBI" id="CHEBI:29105"/>
        <note>catalytic</note>
    </ligand>
</feature>
<reference evidence="19" key="1">
    <citation type="submission" date="2020-11" db="EMBL/GenBank/DDBJ databases">
        <title>Nocardia NEAU-351.nov., a novel actinomycete isolated from the cow dung.</title>
        <authorList>
            <person name="Zhang X."/>
        </authorList>
    </citation>
    <scope>NUCLEOTIDE SEQUENCE</scope>
    <source>
        <strain evidence="19">NEAU-351</strain>
    </source>
</reference>
<dbReference type="Proteomes" id="UP000655751">
    <property type="component" value="Unassembled WGS sequence"/>
</dbReference>
<keyword evidence="4 14" id="KW-0645">Protease</keyword>
<keyword evidence="7" id="KW-0677">Repeat</keyword>
<evidence type="ECO:0000256" key="15">
    <source>
        <dbReference type="PIRSR" id="PIRSR006404-1"/>
    </source>
</evidence>
<evidence type="ECO:0000256" key="12">
    <source>
        <dbReference type="ARBA" id="ARBA00023122"/>
    </source>
</evidence>
<comment type="cofactor">
    <cofactor evidence="14 16">
        <name>Zn(2+)</name>
        <dbReference type="ChEBI" id="CHEBI:29105"/>
    </cofactor>
    <text evidence="14 16">Binds 1 zinc ion per subunit.</text>
</comment>
<keyword evidence="9 14" id="KW-0862">Zinc</keyword>
<accession>A0A931IJF4</accession>
<feature type="transmembrane region" description="Helical" evidence="14">
    <location>
        <begin position="45"/>
        <end position="65"/>
    </location>
</feature>
<evidence type="ECO:0000256" key="7">
    <source>
        <dbReference type="ARBA" id="ARBA00022737"/>
    </source>
</evidence>
<dbReference type="PIRSF" id="PIRSF006404">
    <property type="entry name" value="UCP006404_Pept_M50_CBS"/>
    <property type="match status" value="1"/>
</dbReference>
<evidence type="ECO:0000256" key="3">
    <source>
        <dbReference type="ARBA" id="ARBA00022475"/>
    </source>
</evidence>
<evidence type="ECO:0000313" key="19">
    <source>
        <dbReference type="EMBL" id="MBH0781723.1"/>
    </source>
</evidence>